<dbReference type="AlphaFoldDB" id="A0AAD4R896"/>
<dbReference type="GO" id="GO:0005874">
    <property type="term" value="C:microtubule"/>
    <property type="evidence" value="ECO:0007669"/>
    <property type="project" value="UniProtKB-KW"/>
</dbReference>
<comment type="caution">
    <text evidence="12">The sequence shown here is derived from an EMBL/GenBank/DDBJ whole genome shotgun (WGS) entry which is preliminary data.</text>
</comment>
<dbReference type="Gene3D" id="2.30.30.190">
    <property type="entry name" value="CAP Gly-rich-like domain"/>
    <property type="match status" value="1"/>
</dbReference>
<dbReference type="SMART" id="SM01052">
    <property type="entry name" value="CAP_GLY"/>
    <property type="match status" value="1"/>
</dbReference>
<dbReference type="PANTHER" id="PTHR18916">
    <property type="entry name" value="DYNACTIN 1-RELATED MICROTUBULE-BINDING"/>
    <property type="match status" value="1"/>
</dbReference>
<evidence type="ECO:0000256" key="9">
    <source>
        <dbReference type="SAM" id="Coils"/>
    </source>
</evidence>
<feature type="compositionally biased region" description="Polar residues" evidence="10">
    <location>
        <begin position="160"/>
        <end position="171"/>
    </location>
</feature>
<dbReference type="PROSITE" id="PS50245">
    <property type="entry name" value="CAP_GLY_2"/>
    <property type="match status" value="1"/>
</dbReference>
<evidence type="ECO:0000256" key="10">
    <source>
        <dbReference type="SAM" id="MobiDB-lite"/>
    </source>
</evidence>
<evidence type="ECO:0000313" key="12">
    <source>
        <dbReference type="EMBL" id="KAI1723577.1"/>
    </source>
</evidence>
<feature type="coiled-coil region" evidence="9">
    <location>
        <begin position="211"/>
        <end position="466"/>
    </location>
</feature>
<dbReference type="Pfam" id="PF01302">
    <property type="entry name" value="CAP_GLY"/>
    <property type="match status" value="1"/>
</dbReference>
<proteinExistence type="inferred from homology"/>
<dbReference type="EMBL" id="JAKKPZ010000003">
    <property type="protein sequence ID" value="KAI1723577.1"/>
    <property type="molecule type" value="Genomic_DNA"/>
</dbReference>
<evidence type="ECO:0000256" key="3">
    <source>
        <dbReference type="ARBA" id="ARBA00016574"/>
    </source>
</evidence>
<comment type="similarity">
    <text evidence="2">Belongs to the dynactin 150 kDa subunit family.</text>
</comment>
<feature type="compositionally biased region" description="Polar residues" evidence="10">
    <location>
        <begin position="123"/>
        <end position="135"/>
    </location>
</feature>
<dbReference type="InterPro" id="IPR022157">
    <property type="entry name" value="Dynactin"/>
</dbReference>
<dbReference type="Pfam" id="PF12455">
    <property type="entry name" value="Dynactin"/>
    <property type="match status" value="1"/>
</dbReference>
<evidence type="ECO:0000259" key="11">
    <source>
        <dbReference type="PROSITE" id="PS50245"/>
    </source>
</evidence>
<dbReference type="PANTHER" id="PTHR18916:SF93">
    <property type="entry name" value="RESTIN HOMOLOG"/>
    <property type="match status" value="1"/>
</dbReference>
<dbReference type="PROSITE" id="PS00845">
    <property type="entry name" value="CAP_GLY_1"/>
    <property type="match status" value="1"/>
</dbReference>
<gene>
    <name evidence="12" type="ORF">DdX_03739</name>
</gene>
<sequence length="1216" mass="138866">MATFNVGDLVETDKGSGKVAYVGKTQFAEGDWVGIVLEQPNGKNNGTVNDVSYFSCKDNYGIFVARAKVRLKQSTPRSKLQAPTASNRPPSALKSQSSTKITPGSTPKMTPSSSMERLDRQKSFGQRSGIPQLSSRAAPEPKIPEEKESKIPETTRRLSRVQNSGDSTASDHSAVRERISKIDENTPLNSSMYKLPETPLTSTQPIDDIEVDMLKREIKDLNEKLETLRFKRKEDQEKIREYDRSKIEIERLMVFKTEMTAAHSALKKQNEELQRRLEDMQFENEQNSDLNNLMQQLELTALDKEMAEEKAEGLQEEVKVLNNKCEDLESQISMLKTQLQRNRTVGAGDAEIVTNSVEMQQIQHQNEKLTEVVQILREHLNQLNGQVTSLKKELELTQAERDQLNALCDVLEKDRDAAKEAVSSFQEQVDAAMGSETMIATLTDKNLNLEEKIEKLEEDLSGMETLRAIDEEIIEASKETERELRVDIDRQHVQISELKKQILDYDRRIEDFERSILKFRQKNSELNEEIQHLKDEILILKAEENSESADNESYSLKTVNINRTFAEVVEADLKSIELEYARQHATYLKSFLPDNFTKAGGDNDCVLICVLFPRLATKAINLIKLLNMKYPPVPNGLRREHITLSHKAEQWAHVKKFCYSLHALNAILKKFEAVSKNCSVERLSRLAMQQLEISGQERNLDQYFELLRQNRLDENTSVDNLERIVNFFQKVFSTHLNSENISGKEAMANTIHQLKEGLAWIQFNCQRLKYFLQPSEDESNDFTKLVNDVVTLISESESLAIRSLNRIPAENDLMLTAETNDKIFSAVAALEKVARIVHNTCMFAASQLTTIDVEGFSSAQLKEMLHSSVEKAVGQTDSSKAGVILNDAITAAEGLRWQNSKKDEEILKLQMLIKAKEGDISTLKLRLEMADNQMKSSDKSGDAQMQRLQQRYDELQEDFVKQKSEYEKNLEQLQKKLEHVEHDRQKQKELARDFSKKALFANMSQNILALGSGGGASPITPPIVPAMVNFGQEMVLLEKELQATLNDLKWAEQRIRVLEADNTKLTIERLNVVNPPDVVCGVYSLKKKPIKNEDELELEKMLKETDALLTESNSYLIEPFDPKEQENYRKRVAYINDRVESLNFRFHRCWNRIHPGEEYPRLIKDLFARNSVPSTKEMKKPNVPPKQRCTAILNKWNNDLKDGEKWYSSALTKGVA</sequence>
<feature type="coiled-coil region" evidence="9">
    <location>
        <begin position="1034"/>
        <end position="1068"/>
    </location>
</feature>
<evidence type="ECO:0000256" key="4">
    <source>
        <dbReference type="ARBA" id="ARBA00022490"/>
    </source>
</evidence>
<feature type="domain" description="CAP-Gly" evidence="11">
    <location>
        <begin position="23"/>
        <end position="65"/>
    </location>
</feature>
<evidence type="ECO:0000256" key="7">
    <source>
        <dbReference type="ARBA" id="ARBA00023054"/>
    </source>
</evidence>
<name>A0AAD4R896_9BILA</name>
<dbReference type="InterPro" id="IPR036859">
    <property type="entry name" value="CAP-Gly_dom_sf"/>
</dbReference>
<organism evidence="12 13">
    <name type="scientific">Ditylenchus destructor</name>
    <dbReference type="NCBI Taxonomy" id="166010"/>
    <lineage>
        <taxon>Eukaryota</taxon>
        <taxon>Metazoa</taxon>
        <taxon>Ecdysozoa</taxon>
        <taxon>Nematoda</taxon>
        <taxon>Chromadorea</taxon>
        <taxon>Rhabditida</taxon>
        <taxon>Tylenchina</taxon>
        <taxon>Tylenchomorpha</taxon>
        <taxon>Sphaerularioidea</taxon>
        <taxon>Anguinidae</taxon>
        <taxon>Anguininae</taxon>
        <taxon>Ditylenchus</taxon>
    </lineage>
</organism>
<evidence type="ECO:0000313" key="13">
    <source>
        <dbReference type="Proteomes" id="UP001201812"/>
    </source>
</evidence>
<evidence type="ECO:0000256" key="1">
    <source>
        <dbReference type="ARBA" id="ARBA00004245"/>
    </source>
</evidence>
<protein>
    <recommendedName>
        <fullName evidence="3">Dynactin subunit 1</fullName>
    </recommendedName>
</protein>
<keyword evidence="13" id="KW-1185">Reference proteome</keyword>
<keyword evidence="8" id="KW-0206">Cytoskeleton</keyword>
<dbReference type="InterPro" id="IPR000938">
    <property type="entry name" value="CAP-Gly_domain"/>
</dbReference>
<accession>A0AAD4R896</accession>
<keyword evidence="6" id="KW-0243">Dynein</keyword>
<keyword evidence="5" id="KW-0493">Microtubule</keyword>
<evidence type="ECO:0000256" key="5">
    <source>
        <dbReference type="ARBA" id="ARBA00022701"/>
    </source>
</evidence>
<feature type="coiled-coil region" evidence="9">
    <location>
        <begin position="913"/>
        <end position="990"/>
    </location>
</feature>
<comment type="subcellular location">
    <subcellularLocation>
        <location evidence="1">Cytoplasm</location>
        <location evidence="1">Cytoskeleton</location>
    </subcellularLocation>
</comment>
<feature type="region of interest" description="Disordered" evidence="10">
    <location>
        <begin position="72"/>
        <end position="181"/>
    </location>
</feature>
<dbReference type="Proteomes" id="UP001201812">
    <property type="component" value="Unassembled WGS sequence"/>
</dbReference>
<dbReference type="SUPFAM" id="SSF74924">
    <property type="entry name" value="Cap-Gly domain"/>
    <property type="match status" value="1"/>
</dbReference>
<feature type="compositionally biased region" description="Polar residues" evidence="10">
    <location>
        <begin position="72"/>
        <end position="115"/>
    </location>
</feature>
<feature type="coiled-coil region" evidence="9">
    <location>
        <begin position="495"/>
        <end position="543"/>
    </location>
</feature>
<keyword evidence="7 9" id="KW-0175">Coiled coil</keyword>
<evidence type="ECO:0000256" key="2">
    <source>
        <dbReference type="ARBA" id="ARBA00011010"/>
    </source>
</evidence>
<keyword evidence="4" id="KW-0963">Cytoplasm</keyword>
<dbReference type="GO" id="GO:0030286">
    <property type="term" value="C:dynein complex"/>
    <property type="evidence" value="ECO:0007669"/>
    <property type="project" value="UniProtKB-KW"/>
</dbReference>
<evidence type="ECO:0000256" key="8">
    <source>
        <dbReference type="ARBA" id="ARBA00023212"/>
    </source>
</evidence>
<feature type="compositionally biased region" description="Basic and acidic residues" evidence="10">
    <location>
        <begin position="142"/>
        <end position="156"/>
    </location>
</feature>
<evidence type="ECO:0000256" key="6">
    <source>
        <dbReference type="ARBA" id="ARBA00023017"/>
    </source>
</evidence>
<reference evidence="12" key="1">
    <citation type="submission" date="2022-01" db="EMBL/GenBank/DDBJ databases">
        <title>Genome Sequence Resource for Two Populations of Ditylenchus destructor, the Migratory Endoparasitic Phytonematode.</title>
        <authorList>
            <person name="Zhang H."/>
            <person name="Lin R."/>
            <person name="Xie B."/>
        </authorList>
    </citation>
    <scope>NUCLEOTIDE SEQUENCE</scope>
    <source>
        <strain evidence="12">BazhouSP</strain>
    </source>
</reference>